<dbReference type="AlphaFoldDB" id="A0A455VH01"/>
<dbReference type="EMBL" id="AP019531">
    <property type="protein sequence ID" value="BBI91814.1"/>
    <property type="molecule type" value="Genomic_DNA"/>
</dbReference>
<sequence length="73" mass="8964">MKRKRKNRYQYVDNIFTNNFILLIMKNKIEQIQCRSETAIISAENTIESCLELQMRKIYYYNIIVVFNYFIVK</sequence>
<organism evidence="1 2">
    <name type="scientific">Serratia symbiotica</name>
    <dbReference type="NCBI Taxonomy" id="138074"/>
    <lineage>
        <taxon>Bacteria</taxon>
        <taxon>Pseudomonadati</taxon>
        <taxon>Pseudomonadota</taxon>
        <taxon>Gammaproteobacteria</taxon>
        <taxon>Enterobacterales</taxon>
        <taxon>Yersiniaceae</taxon>
        <taxon>Serratia</taxon>
    </lineage>
</organism>
<reference evidence="1 2" key="1">
    <citation type="submission" date="2019-03" db="EMBL/GenBank/DDBJ databases">
        <title>The genome sequence of Candidatus Serratia symbiotica strain IS.</title>
        <authorList>
            <person name="Nikoh N."/>
            <person name="Koga R."/>
            <person name="Oshima K."/>
            <person name="Hattori M."/>
            <person name="Fukatsu T."/>
        </authorList>
    </citation>
    <scope>NUCLEOTIDE SEQUENCE [LARGE SCALE GENOMIC DNA]</scope>
    <source>
        <strain evidence="1 2">IS</strain>
    </source>
</reference>
<evidence type="ECO:0000313" key="1">
    <source>
        <dbReference type="EMBL" id="BBI91814.1"/>
    </source>
</evidence>
<name>A0A455VH01_9GAMM</name>
<protein>
    <submittedName>
        <fullName evidence="1">Uncharacterized protein</fullName>
    </submittedName>
</protein>
<proteinExistence type="predicted"/>
<accession>A0A455VH01</accession>
<evidence type="ECO:0000313" key="2">
    <source>
        <dbReference type="Proteomes" id="UP000324392"/>
    </source>
</evidence>
<dbReference type="Proteomes" id="UP000324392">
    <property type="component" value="Chromosome"/>
</dbReference>
<gene>
    <name evidence="1" type="ORF">SSYIS1_12170</name>
</gene>